<dbReference type="RefSeq" id="WP_255916145.1">
    <property type="nucleotide sequence ID" value="NZ_JANFQO010000023.1"/>
</dbReference>
<dbReference type="Gene3D" id="3.40.50.1000">
    <property type="entry name" value="HAD superfamily/HAD-like"/>
    <property type="match status" value="1"/>
</dbReference>
<accession>A0ABT1QXE4</accession>
<sequence>MQLVLFDLDGTLIHSEAGIVGSLRHALASLGHEAPPLEELRRWIGPPLRQSFPQVIGDDPGRVEQAVAHYRERFDSVGWREHEVYAGIPELIETLAAQGRQLAIVTTKLREQALRIVEHLPFGRHFHAVYAPTGEGRHSEKAEMIARALADFRRPADSAAMIGDRHFDIEGARANGVRALGVAWGFGGREELAAAGADAIAEQPGELLGLVTRKARAA</sequence>
<evidence type="ECO:0000313" key="1">
    <source>
        <dbReference type="EMBL" id="MCQ4166956.1"/>
    </source>
</evidence>
<reference evidence="1" key="1">
    <citation type="submission" date="2022-07" db="EMBL/GenBank/DDBJ databases">
        <title>Tahibacter sp., a new gammaproteobacterium isolated from the silt sample collected at pig farm.</title>
        <authorList>
            <person name="Chen H."/>
        </authorList>
    </citation>
    <scope>NUCLEOTIDE SEQUENCE</scope>
    <source>
        <strain evidence="1">P2K</strain>
    </source>
</reference>
<dbReference type="EMBL" id="JANFQO010000023">
    <property type="protein sequence ID" value="MCQ4166956.1"/>
    <property type="molecule type" value="Genomic_DNA"/>
</dbReference>
<dbReference type="Gene3D" id="1.10.150.240">
    <property type="entry name" value="Putative phosphatase, domain 2"/>
    <property type="match status" value="1"/>
</dbReference>
<evidence type="ECO:0000313" key="2">
    <source>
        <dbReference type="Proteomes" id="UP001165498"/>
    </source>
</evidence>
<dbReference type="SUPFAM" id="SSF56784">
    <property type="entry name" value="HAD-like"/>
    <property type="match status" value="1"/>
</dbReference>
<dbReference type="Pfam" id="PF13419">
    <property type="entry name" value="HAD_2"/>
    <property type="match status" value="1"/>
</dbReference>
<dbReference type="Proteomes" id="UP001165498">
    <property type="component" value="Unassembled WGS sequence"/>
</dbReference>
<organism evidence="1 2">
    <name type="scientific">Tahibacter harae</name>
    <dbReference type="NCBI Taxonomy" id="2963937"/>
    <lineage>
        <taxon>Bacteria</taxon>
        <taxon>Pseudomonadati</taxon>
        <taxon>Pseudomonadota</taxon>
        <taxon>Gammaproteobacteria</taxon>
        <taxon>Lysobacterales</taxon>
        <taxon>Rhodanobacteraceae</taxon>
        <taxon>Tahibacter</taxon>
    </lineage>
</organism>
<protein>
    <submittedName>
        <fullName evidence="1">HAD hydrolase-like protein</fullName>
    </submittedName>
</protein>
<dbReference type="PANTHER" id="PTHR43434">
    <property type="entry name" value="PHOSPHOGLYCOLATE PHOSPHATASE"/>
    <property type="match status" value="1"/>
</dbReference>
<name>A0ABT1QXE4_9GAMM</name>
<keyword evidence="2" id="KW-1185">Reference proteome</keyword>
<dbReference type="InterPro" id="IPR036412">
    <property type="entry name" value="HAD-like_sf"/>
</dbReference>
<gene>
    <name evidence="1" type="ORF">NM961_19760</name>
</gene>
<dbReference type="InterPro" id="IPR041492">
    <property type="entry name" value="HAD_2"/>
</dbReference>
<dbReference type="InterPro" id="IPR023198">
    <property type="entry name" value="PGP-like_dom2"/>
</dbReference>
<comment type="caution">
    <text evidence="1">The sequence shown here is derived from an EMBL/GenBank/DDBJ whole genome shotgun (WGS) entry which is preliminary data.</text>
</comment>
<dbReference type="InterPro" id="IPR050155">
    <property type="entry name" value="HAD-like_hydrolase_sf"/>
</dbReference>
<dbReference type="InterPro" id="IPR023214">
    <property type="entry name" value="HAD_sf"/>
</dbReference>
<proteinExistence type="predicted"/>
<dbReference type="PANTHER" id="PTHR43434:SF20">
    <property type="entry name" value="5'-NUCLEOTIDASE"/>
    <property type="match status" value="1"/>
</dbReference>